<evidence type="ECO:0000256" key="1">
    <source>
        <dbReference type="SAM" id="Phobius"/>
    </source>
</evidence>
<comment type="caution">
    <text evidence="2">The sequence shown here is derived from an EMBL/GenBank/DDBJ whole genome shotgun (WGS) entry which is preliminary data.</text>
</comment>
<dbReference type="RefSeq" id="WP_188107448.1">
    <property type="nucleotide sequence ID" value="NZ_JAANIH010000079.1"/>
</dbReference>
<evidence type="ECO:0000313" key="3">
    <source>
        <dbReference type="Proteomes" id="UP000639516"/>
    </source>
</evidence>
<sequence length="73" mass="7859">MRAFPSAEPAHGSETPKLMDLTTRLLLGVTALAVLAYMSFVYGGCAGDPDCHFRTCGRQLCGVVHGHQDRAPR</sequence>
<reference evidence="2 3" key="1">
    <citation type="journal article" date="2020" name="Arch. Microbiol.">
        <title>Bradyrhizobium campsiandrae sp. nov., a nitrogen-fixing bacterial strain isolated from a native leguminous tree from the Amazon adapted to flooded conditions.</title>
        <authorList>
            <person name="Cabral Michel D."/>
            <person name="Martins da Costa E."/>
            <person name="Azarias Guimaraes A."/>
            <person name="Soares de Carvalho T."/>
            <person name="Santos de Castro Caputo P."/>
            <person name="Willems A."/>
            <person name="de Souza Moreira F.M."/>
        </authorList>
    </citation>
    <scope>NUCLEOTIDE SEQUENCE [LARGE SCALE GENOMIC DNA]</scope>
    <source>
        <strain evidence="3">INPA 384B</strain>
    </source>
</reference>
<proteinExistence type="predicted"/>
<keyword evidence="1" id="KW-0472">Membrane</keyword>
<feature type="transmembrane region" description="Helical" evidence="1">
    <location>
        <begin position="21"/>
        <end position="42"/>
    </location>
</feature>
<keyword evidence="3" id="KW-1185">Reference proteome</keyword>
<evidence type="ECO:0000313" key="2">
    <source>
        <dbReference type="EMBL" id="MBC9984412.1"/>
    </source>
</evidence>
<keyword evidence="1" id="KW-0812">Transmembrane</keyword>
<gene>
    <name evidence="2" type="ORF">HA482_40245</name>
</gene>
<accession>A0ABR7UKM7</accession>
<organism evidence="2 3">
    <name type="scientific">Bradyrhizobium campsiandrae</name>
    <dbReference type="NCBI Taxonomy" id="1729892"/>
    <lineage>
        <taxon>Bacteria</taxon>
        <taxon>Pseudomonadati</taxon>
        <taxon>Pseudomonadota</taxon>
        <taxon>Alphaproteobacteria</taxon>
        <taxon>Hyphomicrobiales</taxon>
        <taxon>Nitrobacteraceae</taxon>
        <taxon>Bradyrhizobium</taxon>
    </lineage>
</organism>
<dbReference type="EMBL" id="JAATTO010000112">
    <property type="protein sequence ID" value="MBC9984412.1"/>
    <property type="molecule type" value="Genomic_DNA"/>
</dbReference>
<name>A0ABR7UKM7_9BRAD</name>
<dbReference type="Proteomes" id="UP000639516">
    <property type="component" value="Unassembled WGS sequence"/>
</dbReference>
<protein>
    <submittedName>
        <fullName evidence="2">Uncharacterized protein</fullName>
    </submittedName>
</protein>
<keyword evidence="1" id="KW-1133">Transmembrane helix</keyword>